<proteinExistence type="predicted"/>
<dbReference type="Proteomes" id="UP001487740">
    <property type="component" value="Unassembled WGS sequence"/>
</dbReference>
<evidence type="ECO:0000313" key="3">
    <source>
        <dbReference type="Proteomes" id="UP001487740"/>
    </source>
</evidence>
<accession>A0AAW0UGZ3</accession>
<dbReference type="EMBL" id="JARAKH010000011">
    <property type="protein sequence ID" value="KAK8399340.1"/>
    <property type="molecule type" value="Genomic_DNA"/>
</dbReference>
<keyword evidence="3" id="KW-1185">Reference proteome</keyword>
<reference evidence="2 3" key="1">
    <citation type="submission" date="2023-03" db="EMBL/GenBank/DDBJ databases">
        <title>High-quality genome of Scylla paramamosain provides insights in environmental adaptation.</title>
        <authorList>
            <person name="Zhang L."/>
        </authorList>
    </citation>
    <scope>NUCLEOTIDE SEQUENCE [LARGE SCALE GENOMIC DNA]</scope>
    <source>
        <strain evidence="2">LZ_2023a</strain>
        <tissue evidence="2">Muscle</tissue>
    </source>
</reference>
<comment type="caution">
    <text evidence="2">The sequence shown here is derived from an EMBL/GenBank/DDBJ whole genome shotgun (WGS) entry which is preliminary data.</text>
</comment>
<feature type="region of interest" description="Disordered" evidence="1">
    <location>
        <begin position="1"/>
        <end position="21"/>
    </location>
</feature>
<evidence type="ECO:0000313" key="2">
    <source>
        <dbReference type="EMBL" id="KAK8399340.1"/>
    </source>
</evidence>
<protein>
    <submittedName>
        <fullName evidence="2">Uncharacterized protein</fullName>
    </submittedName>
</protein>
<gene>
    <name evidence="2" type="ORF">O3P69_003456</name>
</gene>
<sequence length="141" mass="14848">MHLLTSATPAAGQRGDSGYRETLSAGTAAPALPTYRSPFPGQDEAPSVWRRIDSEKNDFLVKAFGAAQDSCLVACKKIKAGGWEEDQGLVRRTDRGTAGGAAAGGGVEMAARSHCLREVEVRWTHSLACIGANHDSDASSF</sequence>
<name>A0AAW0UGZ3_SCYPA</name>
<dbReference type="AlphaFoldDB" id="A0AAW0UGZ3"/>
<organism evidence="2 3">
    <name type="scientific">Scylla paramamosain</name>
    <name type="common">Mud crab</name>
    <dbReference type="NCBI Taxonomy" id="85552"/>
    <lineage>
        <taxon>Eukaryota</taxon>
        <taxon>Metazoa</taxon>
        <taxon>Ecdysozoa</taxon>
        <taxon>Arthropoda</taxon>
        <taxon>Crustacea</taxon>
        <taxon>Multicrustacea</taxon>
        <taxon>Malacostraca</taxon>
        <taxon>Eumalacostraca</taxon>
        <taxon>Eucarida</taxon>
        <taxon>Decapoda</taxon>
        <taxon>Pleocyemata</taxon>
        <taxon>Brachyura</taxon>
        <taxon>Eubrachyura</taxon>
        <taxon>Portunoidea</taxon>
        <taxon>Portunidae</taxon>
        <taxon>Portuninae</taxon>
        <taxon>Scylla</taxon>
    </lineage>
</organism>
<evidence type="ECO:0000256" key="1">
    <source>
        <dbReference type="SAM" id="MobiDB-lite"/>
    </source>
</evidence>